<dbReference type="SMART" id="SM00953">
    <property type="entry name" value="RES"/>
    <property type="match status" value="1"/>
</dbReference>
<accession>A0A1I6W725</accession>
<protein>
    <submittedName>
        <fullName evidence="2">RES domain-containing protein</fullName>
    </submittedName>
</protein>
<evidence type="ECO:0000313" key="3">
    <source>
        <dbReference type="Proteomes" id="UP000199392"/>
    </source>
</evidence>
<dbReference type="Pfam" id="PF08808">
    <property type="entry name" value="RES"/>
    <property type="match status" value="1"/>
</dbReference>
<keyword evidence="3" id="KW-1185">Reference proteome</keyword>
<organism evidence="2 3">
    <name type="scientific">Alloyangia pacifica</name>
    <dbReference type="NCBI Taxonomy" id="311180"/>
    <lineage>
        <taxon>Bacteria</taxon>
        <taxon>Pseudomonadati</taxon>
        <taxon>Pseudomonadota</taxon>
        <taxon>Alphaproteobacteria</taxon>
        <taxon>Rhodobacterales</taxon>
        <taxon>Roseobacteraceae</taxon>
        <taxon>Alloyangia</taxon>
    </lineage>
</organism>
<dbReference type="InterPro" id="IPR014914">
    <property type="entry name" value="RES_dom"/>
</dbReference>
<dbReference type="AlphaFoldDB" id="A0A1I6W725"/>
<dbReference type="STRING" id="311180.SAMN04488050_115113"/>
<gene>
    <name evidence="2" type="ORF">SAMN04488050_115113</name>
</gene>
<dbReference type="EMBL" id="FOZW01000015">
    <property type="protein sequence ID" value="SFT21796.1"/>
    <property type="molecule type" value="Genomic_DNA"/>
</dbReference>
<evidence type="ECO:0000259" key="1">
    <source>
        <dbReference type="SMART" id="SM00953"/>
    </source>
</evidence>
<name>A0A1I6W725_9RHOB</name>
<dbReference type="OrthoDB" id="3256236at2"/>
<reference evidence="3" key="1">
    <citation type="submission" date="2016-10" db="EMBL/GenBank/DDBJ databases">
        <authorList>
            <person name="Varghese N."/>
            <person name="Submissions S."/>
        </authorList>
    </citation>
    <scope>NUCLEOTIDE SEQUENCE [LARGE SCALE GENOMIC DNA]</scope>
    <source>
        <strain evidence="3">DSM 26894</strain>
    </source>
</reference>
<sequence>MHFDSAVVADLTVSIRLTRWLRIMPATHMKTPLGRGFGASRWSSKAQAFKVIYVGQQIETSLAETIIRDRFEAIPVADRILNLSEVLNWAIAEVHSKKALNLLDLTSVGPLRMGLDTDAVGAKAHLTGQEFSDALHAKFPELDGIMYLSRLTRGRCIAAYDRSIDQCLTADPAIGLECVRSLRDVLEGLSVTLNDDLT</sequence>
<dbReference type="RefSeq" id="WP_092430605.1">
    <property type="nucleotide sequence ID" value="NZ_FNCL01000021.1"/>
</dbReference>
<dbReference type="Proteomes" id="UP000199392">
    <property type="component" value="Unassembled WGS sequence"/>
</dbReference>
<evidence type="ECO:0000313" key="2">
    <source>
        <dbReference type="EMBL" id="SFT21796.1"/>
    </source>
</evidence>
<feature type="domain" description="RES" evidence="1">
    <location>
        <begin position="32"/>
        <end position="171"/>
    </location>
</feature>
<proteinExistence type="predicted"/>